<protein>
    <recommendedName>
        <fullName evidence="6">Hyaluronan-mediated motility receptor C-terminal domain-containing protein</fullName>
    </recommendedName>
</protein>
<evidence type="ECO:0000256" key="3">
    <source>
        <dbReference type="ARBA" id="ARBA00023212"/>
    </source>
</evidence>
<evidence type="ECO:0000256" key="4">
    <source>
        <dbReference type="SAM" id="Coils"/>
    </source>
</evidence>
<dbReference type="Proteomes" id="UP000319731">
    <property type="component" value="Unassembled WGS sequence"/>
</dbReference>
<feature type="coiled-coil region" evidence="4">
    <location>
        <begin position="884"/>
        <end position="943"/>
    </location>
</feature>
<feature type="compositionally biased region" description="Basic and acidic residues" evidence="5">
    <location>
        <begin position="991"/>
        <end position="1005"/>
    </location>
</feature>
<proteinExistence type="predicted"/>
<feature type="coiled-coil region" evidence="4">
    <location>
        <begin position="1132"/>
        <end position="1205"/>
    </location>
</feature>
<feature type="coiled-coil region" evidence="4">
    <location>
        <begin position="1317"/>
        <end position="1351"/>
    </location>
</feature>
<dbReference type="GO" id="GO:0005819">
    <property type="term" value="C:spindle"/>
    <property type="evidence" value="ECO:0007669"/>
    <property type="project" value="UniProtKB-SubCell"/>
</dbReference>
<dbReference type="GeneID" id="42002727"/>
<evidence type="ECO:0000259" key="6">
    <source>
        <dbReference type="Pfam" id="PF15908"/>
    </source>
</evidence>
<feature type="coiled-coil region" evidence="4">
    <location>
        <begin position="700"/>
        <end position="762"/>
    </location>
</feature>
<evidence type="ECO:0000256" key="1">
    <source>
        <dbReference type="ARBA" id="ARBA00004186"/>
    </source>
</evidence>
<feature type="compositionally biased region" description="Basic and acidic residues" evidence="5">
    <location>
        <begin position="1504"/>
        <end position="1515"/>
    </location>
</feature>
<feature type="coiled-coil region" evidence="4">
    <location>
        <begin position="810"/>
        <end position="858"/>
    </location>
</feature>
<sequence>MWKNSRRFPEKAVEDLPGPGQYEQPTGLIDPNTAKHYGFLQKSKRFPSPRPEGPDGQYEEDDDTRTLTENARGRTMSRKEDIFDAQKWKKECDRWQGEYERVLVVQERETALLEEKIVKSEAQIKELIKERADLQTRNSTKEKEIADALKREAVIRTNLDKAEKAVTNLHEKAIKYSALQKKVDELEKHGAKARTVVDKRVEGLVKENRDLQDRLRRLSLEKSELSNNVEQASANQNEELMRALQELERLNNAFQDGQDTLTQVSDQLNDLQETLQRERHQHLQQTSQLESQLADLRRTGESHRVEMEDRIHDLLEGRSLLAEQVEAQSLEIHKLQAELDASCQGSKAMEAKYHAKLNSLQQRIDELSRRSGQALADKESELKEWQSRASRSEKELSSRVKELEAKLKQDAATISKLETSIVESAASNATKFRDLEEQLRSAHAARVEEVSSLSELLDQTESAHVKEIKSLTGQLAESHQTHQQEVSKLQDDIKRREALVAELQQKWKSSESAAASKYDDLEQSSHNIKRELEGQLSIYGSRLDSVMTQNQNLQAQLDAKVRELEQNRAEIEEQLVANRQHWSSEQAAVQSKLASAIDKSKAMATELESERHARSQESLAFRESITDLERIIEAKDQELADMTVSHRTELAALDRVIEAKDQEMAGVTASHRDVVMGLSQMIQAKDEELAESSSSHQTIIREYDARIDQLTSDVESLQHQLQQEEAERQTLDSRIPELSAALESVEAELAQALKANEDLTMRARADTIRAEDAVREQWAAAEEAFEADKVEWKKRLEGLFEQNKSYKSSLEAESREKRGALKAIEEVKAELMNAKTETKEAKIELAKVKSDLAQARTELTGSKKDLSGTHAELSTANKTISTVKAELARTLSELEAQKAARAKEVEELKYTSSKAKENHDSIRLHLQEQIDELSVALEAGREEKIVDDDKIQALTRMVELKEDELATERTHNDKLSQANTTLQSRVSTLESDLRKEREERAHEASNSHAQIITMTNRIKEADDAMKQLEATTTKRLASANEQYQQDRQRREKEMLELGKQVEKLLSRSEQLERQFSDVSKNLSRKEARLEELESTLQARTAESDLEKVSRAAEMSDLRQRQAEALELRDRRERDLTAQVQDLKKSMADKDRQLEEVRGKMRITELKTTNDISGRDERLRLLDGQLSDLRKQLDSLRDENIRLRKNFDAEDIAKRNSEQNKRAIEEERSHWMSRESRWDGDRKRLEALVEEQSHELQQGREEMTRLQAVADEADHRRLEIEETLRSQVQLLMSKSGLAEAEMGRLAEINADLLGHNNARQKIKHIAQLKEENVRLKKENLVLAKQRDELRRKTLVLERDVESIRPVPFAPTTPAAIGAGISTGRKPPPSRMSRSILGSKNPRDTFFGSASLQLPQDADKSFIASSTSFLGMNASFGGSASTIPETLNNDANENENLTWGGLVSADDPRLLEDDKENRAFRVQVARERARNKADEERMKIEEDQMRVVSETTRKGRGGDSFVVPI</sequence>
<reference evidence="7 8" key="1">
    <citation type="journal article" date="2019" name="Sci. Rep.">
        <title>Comparative genomics of chytrid fungi reveal insights into the obligate biotrophic and pathogenic lifestyle of Synchytrium endobioticum.</title>
        <authorList>
            <person name="van de Vossenberg B.T.L.H."/>
            <person name="Warris S."/>
            <person name="Nguyen H.D.T."/>
            <person name="van Gent-Pelzer M.P.E."/>
            <person name="Joly D.L."/>
            <person name="van de Geest H.C."/>
            <person name="Bonants P.J.M."/>
            <person name="Smith D.S."/>
            <person name="Levesque C.A."/>
            <person name="van der Lee T.A.J."/>
        </authorList>
    </citation>
    <scope>NUCLEOTIDE SEQUENCE [LARGE SCALE GENOMIC DNA]</scope>
    <source>
        <strain evidence="7 8">JEL517</strain>
    </source>
</reference>
<feature type="region of interest" description="Disordered" evidence="5">
    <location>
        <begin position="1"/>
        <end position="77"/>
    </location>
</feature>
<accession>A0A507C9D5</accession>
<feature type="coiled-coil region" evidence="4">
    <location>
        <begin position="110"/>
        <end position="420"/>
    </location>
</feature>
<dbReference type="Pfam" id="PF15908">
    <property type="entry name" value="HMMR_C"/>
    <property type="match status" value="1"/>
</dbReference>
<dbReference type="EMBL" id="QEAO01000005">
    <property type="protein sequence ID" value="TPX36212.1"/>
    <property type="molecule type" value="Genomic_DNA"/>
</dbReference>
<evidence type="ECO:0000256" key="5">
    <source>
        <dbReference type="SAM" id="MobiDB-lite"/>
    </source>
</evidence>
<dbReference type="InterPro" id="IPR031794">
    <property type="entry name" value="HMMR_C"/>
</dbReference>
<feature type="coiled-coil region" evidence="4">
    <location>
        <begin position="543"/>
        <end position="581"/>
    </location>
</feature>
<comment type="caution">
    <text evidence="7">The sequence shown here is derived from an EMBL/GenBank/DDBJ whole genome shotgun (WGS) entry which is preliminary data.</text>
</comment>
<keyword evidence="3" id="KW-0206">Cytoskeleton</keyword>
<feature type="domain" description="Hyaluronan-mediated motility receptor C-terminal" evidence="6">
    <location>
        <begin position="1256"/>
        <end position="1353"/>
    </location>
</feature>
<feature type="compositionally biased region" description="Polar residues" evidence="5">
    <location>
        <begin position="975"/>
        <end position="990"/>
    </location>
</feature>
<gene>
    <name evidence="7" type="ORF">SmJEL517_g01502</name>
</gene>
<keyword evidence="2" id="KW-0963">Cytoplasm</keyword>
<name>A0A507C9D5_9FUNG</name>
<evidence type="ECO:0000313" key="7">
    <source>
        <dbReference type="EMBL" id="TPX36212.1"/>
    </source>
</evidence>
<feature type="region of interest" description="Disordered" evidence="5">
    <location>
        <begin position="966"/>
        <end position="1007"/>
    </location>
</feature>
<feature type="region of interest" description="Disordered" evidence="5">
    <location>
        <begin position="1504"/>
        <end position="1523"/>
    </location>
</feature>
<keyword evidence="4" id="KW-0175">Coiled coil</keyword>
<keyword evidence="8" id="KW-1185">Reference proteome</keyword>
<dbReference type="RefSeq" id="XP_031026525.1">
    <property type="nucleotide sequence ID" value="XM_031167430.1"/>
</dbReference>
<evidence type="ECO:0000313" key="8">
    <source>
        <dbReference type="Proteomes" id="UP000319731"/>
    </source>
</evidence>
<evidence type="ECO:0000256" key="2">
    <source>
        <dbReference type="ARBA" id="ARBA00022490"/>
    </source>
</evidence>
<organism evidence="7 8">
    <name type="scientific">Synchytrium microbalum</name>
    <dbReference type="NCBI Taxonomy" id="1806994"/>
    <lineage>
        <taxon>Eukaryota</taxon>
        <taxon>Fungi</taxon>
        <taxon>Fungi incertae sedis</taxon>
        <taxon>Chytridiomycota</taxon>
        <taxon>Chytridiomycota incertae sedis</taxon>
        <taxon>Chytridiomycetes</taxon>
        <taxon>Synchytriales</taxon>
        <taxon>Synchytriaceae</taxon>
        <taxon>Synchytrium</taxon>
    </lineage>
</organism>
<feature type="coiled-coil region" evidence="4">
    <location>
        <begin position="1241"/>
        <end position="1275"/>
    </location>
</feature>
<comment type="subcellular location">
    <subcellularLocation>
        <location evidence="1">Cytoplasm</location>
        <location evidence="1">Cytoskeleton</location>
        <location evidence="1">Spindle</location>
    </subcellularLocation>
</comment>
<dbReference type="OrthoDB" id="419631at2759"/>